<comment type="function">
    <text evidence="7">RNA helicase.</text>
</comment>
<dbReference type="AlphaFoldDB" id="T2M590"/>
<dbReference type="PANTHER" id="PTHR24031">
    <property type="entry name" value="RNA HELICASE"/>
    <property type="match status" value="1"/>
</dbReference>
<evidence type="ECO:0000259" key="10">
    <source>
        <dbReference type="PROSITE" id="PS51192"/>
    </source>
</evidence>
<feature type="compositionally biased region" description="Basic and acidic residues" evidence="8">
    <location>
        <begin position="993"/>
        <end position="1010"/>
    </location>
</feature>
<feature type="short sequence motif" description="Q motif" evidence="6">
    <location>
        <begin position="467"/>
        <end position="496"/>
    </location>
</feature>
<dbReference type="GO" id="GO:0003724">
    <property type="term" value="F:RNA helicase activity"/>
    <property type="evidence" value="ECO:0007669"/>
    <property type="project" value="UniProtKB-EC"/>
</dbReference>
<keyword evidence="3 7" id="KW-0347">Helicase</keyword>
<dbReference type="Pfam" id="PF00271">
    <property type="entry name" value="Helicase_C"/>
    <property type="match status" value="1"/>
</dbReference>
<dbReference type="Pfam" id="PF00270">
    <property type="entry name" value="DEAD"/>
    <property type="match status" value="1"/>
</dbReference>
<feature type="compositionally biased region" description="Basic residues" evidence="8">
    <location>
        <begin position="1011"/>
        <end position="1024"/>
    </location>
</feature>
<comment type="similarity">
    <text evidence="7">Belongs to the DEAD box helicase family.</text>
</comment>
<dbReference type="OrthoDB" id="422663at2759"/>
<gene>
    <name evidence="13" type="primary">DDX31</name>
</gene>
<dbReference type="InterPro" id="IPR025313">
    <property type="entry name" value="SPB4-like_CTE"/>
</dbReference>
<accession>T2M590</accession>
<feature type="non-terminal residue" evidence="13">
    <location>
        <position position="1"/>
    </location>
</feature>
<dbReference type="SUPFAM" id="SSF52540">
    <property type="entry name" value="P-loop containing nucleoside triphosphate hydrolases"/>
    <property type="match status" value="2"/>
</dbReference>
<dbReference type="EC" id="3.6.4.13" evidence="7"/>
<dbReference type="InterPro" id="IPR001650">
    <property type="entry name" value="Helicase_C-like"/>
</dbReference>
<evidence type="ECO:0000313" key="13">
    <source>
        <dbReference type="EMBL" id="CDG67304.1"/>
    </source>
</evidence>
<dbReference type="InterPro" id="IPR000477">
    <property type="entry name" value="RT_dom"/>
</dbReference>
<comment type="catalytic activity">
    <reaction evidence="7">
        <text>ATP + H2O = ADP + phosphate + H(+)</text>
        <dbReference type="Rhea" id="RHEA:13065"/>
        <dbReference type="ChEBI" id="CHEBI:15377"/>
        <dbReference type="ChEBI" id="CHEBI:15378"/>
        <dbReference type="ChEBI" id="CHEBI:30616"/>
        <dbReference type="ChEBI" id="CHEBI:43474"/>
        <dbReference type="ChEBI" id="CHEBI:456216"/>
        <dbReference type="EC" id="3.6.4.13"/>
    </reaction>
</comment>
<dbReference type="SMART" id="SM01178">
    <property type="entry name" value="DUF4217"/>
    <property type="match status" value="1"/>
</dbReference>
<protein>
    <recommendedName>
        <fullName evidence="7">ATP-dependent RNA helicase</fullName>
        <ecNumber evidence="7">3.6.4.13</ecNumber>
    </recommendedName>
</protein>
<dbReference type="PROSITE" id="PS51192">
    <property type="entry name" value="HELICASE_ATP_BIND_1"/>
    <property type="match status" value="1"/>
</dbReference>
<dbReference type="SMART" id="SM00487">
    <property type="entry name" value="DEXDc"/>
    <property type="match status" value="1"/>
</dbReference>
<dbReference type="SUPFAM" id="SSF56672">
    <property type="entry name" value="DNA/RNA polymerases"/>
    <property type="match status" value="1"/>
</dbReference>
<feature type="region of interest" description="Disordered" evidence="8">
    <location>
        <begin position="993"/>
        <end position="1024"/>
    </location>
</feature>
<evidence type="ECO:0000256" key="7">
    <source>
        <dbReference type="RuleBase" id="RU365068"/>
    </source>
</evidence>
<dbReference type="InterPro" id="IPR043502">
    <property type="entry name" value="DNA/RNA_pol_sf"/>
</dbReference>
<feature type="domain" description="Helicase C-terminal" evidence="11">
    <location>
        <begin position="702"/>
        <end position="889"/>
    </location>
</feature>
<dbReference type="Pfam" id="PF13959">
    <property type="entry name" value="CTE_SPB4"/>
    <property type="match status" value="1"/>
</dbReference>
<name>T2M590_HYDVU</name>
<proteinExistence type="evidence at transcript level"/>
<dbReference type="PROSITE" id="PS51194">
    <property type="entry name" value="HELICASE_CTER"/>
    <property type="match status" value="1"/>
</dbReference>
<reference evidence="13" key="1">
    <citation type="journal article" date="2013" name="Genome Biol. Evol.">
        <title>Punctuated emergences of genetic and phenotypic innovations in eumetazoan, bilaterian, euteleostome, and hominidae ancestors.</title>
        <authorList>
            <person name="Wenger Y."/>
            <person name="Galliot B."/>
        </authorList>
    </citation>
    <scope>NUCLEOTIDE SEQUENCE</scope>
    <source>
        <tissue evidence="13">Whole animals</tissue>
    </source>
</reference>
<dbReference type="CDD" id="cd18787">
    <property type="entry name" value="SF2_C_DEAD"/>
    <property type="match status" value="1"/>
</dbReference>
<dbReference type="GO" id="GO:0016887">
    <property type="term" value="F:ATP hydrolysis activity"/>
    <property type="evidence" value="ECO:0007669"/>
    <property type="project" value="RHEA"/>
</dbReference>
<dbReference type="CDD" id="cd01650">
    <property type="entry name" value="RT_nLTR_like"/>
    <property type="match status" value="1"/>
</dbReference>
<evidence type="ECO:0000256" key="1">
    <source>
        <dbReference type="ARBA" id="ARBA00022741"/>
    </source>
</evidence>
<feature type="domain" description="Helicase ATP-binding" evidence="10">
    <location>
        <begin position="499"/>
        <end position="681"/>
    </location>
</feature>
<evidence type="ECO:0000256" key="8">
    <source>
        <dbReference type="SAM" id="MobiDB-lite"/>
    </source>
</evidence>
<dbReference type="SMART" id="SM00490">
    <property type="entry name" value="HELICc"/>
    <property type="match status" value="1"/>
</dbReference>
<dbReference type="Pfam" id="PF00078">
    <property type="entry name" value="RVT_1"/>
    <property type="match status" value="1"/>
</dbReference>
<dbReference type="InterPro" id="IPR014001">
    <property type="entry name" value="Helicase_ATP-bd"/>
</dbReference>
<keyword evidence="1 7" id="KW-0547">Nucleotide-binding</keyword>
<keyword evidence="2 7" id="KW-0378">Hydrolase</keyword>
<dbReference type="InterPro" id="IPR000629">
    <property type="entry name" value="RNA-helicase_DEAD-box_CS"/>
</dbReference>
<dbReference type="GO" id="GO:0003723">
    <property type="term" value="F:RNA binding"/>
    <property type="evidence" value="ECO:0007669"/>
    <property type="project" value="UniProtKB-UniRule"/>
</dbReference>
<dbReference type="GO" id="GO:0005524">
    <property type="term" value="F:ATP binding"/>
    <property type="evidence" value="ECO:0007669"/>
    <property type="project" value="UniProtKB-UniRule"/>
</dbReference>
<dbReference type="InterPro" id="IPR011545">
    <property type="entry name" value="DEAD/DEAH_box_helicase_dom"/>
</dbReference>
<sequence>MDESKLDINELRYALDNLKNNTCVGFDNISINVVKSVFHIIETSLYHIFNLSLQSGTVLEKLKIARVLPIFKSGDDTDSSNYRPISVLPCFSKLLERIMYNRVNSYLTVNNMLYNKQFGFKKKHLTDHALTELVTHVTNAFNDDRFTLGVFIDLSKAFDTVNHVILLKKLEHYGIKNNNLLWFKDYLSNRQQYIQYENVKTTKSIIKCGVPQGSTLGPLLFSLYINDLSLTSNILNFILFADDSNLFYSHRDIKTLFKVVNEEVNKVNEWFFCNKLSLNANKTKFILFHKPTKTGNLPLKLPNLKIRPDLEFKADANRVIKGIFYQDAEMKRSFGLYPELVLNDTTFKLTDLLLDHMFKNKKKTLKNQFKKMENESDSLLLNLEPYTPKEKSAYVKKKSIQKEKGYEQKKSFVKSTHSNLIKSKSQSYVDPAHFTTISSLFNKNPDIPQVISNNNVSNVEEVVFSSENVSDLPISDRLRNNLRDQFKFKSLTQIQMISIPPLLNGKDAMIKSPTGSGKTFCYAIPIIDKIIKMKPSIGRQDGPFALIIVPTRELALQTFNIVQDLCKSCISIVPGMLIGGEKCKSEKARLRKGINIIVATPGRFQYHLKETSCLNVSKIKYLVLDEADKLLSMGFEKTIKEILGFLDQHSSLKRQSVLLSATLSKDIENLASLSLSNHVFVDSSKKDDFDPKAIHEYVVPSSLTQYFVTVPAKLRLVTIFCFICDNAFVEKKKIIVFVSNKNSVHFHYEALKLFLAEVDTHSEMLFKNVYMLHGDMTQEQRFKNFDLFKESSFGVLFCTDVGARGLDIKKVDWIVQYSCPTQFEDYLHRVGRTARIGEKGKSLLFLLPSEVGYVKFLNDSLVILNEVDLFNVLKDFIIKKYSCKTQNKIEEKVTYLQNIIELECTKSKNFKQLAISAYNSFIQSYSSYPSTVKEMFHVKNLHLGHIAKSFGLRDAPNKLVNQVAMQPAGIKRKQKNDEENKLLKESKKQKMLKLKDEVISGPRTKKENSALKKKNSSKKKNIRI</sequence>
<dbReference type="InterPro" id="IPR014014">
    <property type="entry name" value="RNA_helicase_DEAD_Q_motif"/>
</dbReference>
<evidence type="ECO:0000256" key="2">
    <source>
        <dbReference type="ARBA" id="ARBA00022801"/>
    </source>
</evidence>
<feature type="domain" description="Reverse transcriptase" evidence="9">
    <location>
        <begin position="51"/>
        <end position="299"/>
    </location>
</feature>
<keyword evidence="5 7" id="KW-0694">RNA-binding</keyword>
<evidence type="ECO:0000256" key="5">
    <source>
        <dbReference type="ARBA" id="ARBA00022884"/>
    </source>
</evidence>
<dbReference type="PROSITE" id="PS50878">
    <property type="entry name" value="RT_POL"/>
    <property type="match status" value="1"/>
</dbReference>
<dbReference type="Gene3D" id="3.40.50.300">
    <property type="entry name" value="P-loop containing nucleotide triphosphate hydrolases"/>
    <property type="match status" value="2"/>
</dbReference>
<evidence type="ECO:0000259" key="11">
    <source>
        <dbReference type="PROSITE" id="PS51194"/>
    </source>
</evidence>
<keyword evidence="4 7" id="KW-0067">ATP-binding</keyword>
<dbReference type="PROSITE" id="PS00039">
    <property type="entry name" value="DEAD_ATP_HELICASE"/>
    <property type="match status" value="1"/>
</dbReference>
<dbReference type="EMBL" id="HAAD01001072">
    <property type="protein sequence ID" value="CDG67304.1"/>
    <property type="molecule type" value="mRNA"/>
</dbReference>
<evidence type="ECO:0000256" key="4">
    <source>
        <dbReference type="ARBA" id="ARBA00022840"/>
    </source>
</evidence>
<organism evidence="13">
    <name type="scientific">Hydra vulgaris</name>
    <name type="common">Hydra</name>
    <name type="synonym">Hydra attenuata</name>
    <dbReference type="NCBI Taxonomy" id="6087"/>
    <lineage>
        <taxon>Eukaryota</taxon>
        <taxon>Metazoa</taxon>
        <taxon>Cnidaria</taxon>
        <taxon>Hydrozoa</taxon>
        <taxon>Hydroidolina</taxon>
        <taxon>Anthoathecata</taxon>
        <taxon>Aplanulata</taxon>
        <taxon>Hydridae</taxon>
        <taxon>Hydra</taxon>
    </lineage>
</organism>
<feature type="domain" description="DEAD-box RNA helicase Q" evidence="12">
    <location>
        <begin position="467"/>
        <end position="496"/>
    </location>
</feature>
<evidence type="ECO:0000259" key="12">
    <source>
        <dbReference type="PROSITE" id="PS51195"/>
    </source>
</evidence>
<evidence type="ECO:0000256" key="6">
    <source>
        <dbReference type="PROSITE-ProRule" id="PRU00552"/>
    </source>
</evidence>
<dbReference type="InterPro" id="IPR027417">
    <property type="entry name" value="P-loop_NTPase"/>
</dbReference>
<dbReference type="PROSITE" id="PS51195">
    <property type="entry name" value="Q_MOTIF"/>
    <property type="match status" value="1"/>
</dbReference>
<evidence type="ECO:0000256" key="3">
    <source>
        <dbReference type="ARBA" id="ARBA00022806"/>
    </source>
</evidence>
<evidence type="ECO:0000259" key="9">
    <source>
        <dbReference type="PROSITE" id="PS50878"/>
    </source>
</evidence>
<comment type="domain">
    <text evidence="7">The Q motif is unique to and characteristic of the DEAD box family of RNA helicases and controls ATP binding and hydrolysis.</text>
</comment>